<keyword evidence="4" id="KW-0732">Signal</keyword>
<dbReference type="SUPFAM" id="SSF53807">
    <property type="entry name" value="Helical backbone' metal receptor"/>
    <property type="match status" value="1"/>
</dbReference>
<gene>
    <name evidence="6" type="ORF">HZZ10_15180</name>
</gene>
<dbReference type="AlphaFoldDB" id="A0A853EWD4"/>
<evidence type="ECO:0000256" key="2">
    <source>
        <dbReference type="ARBA" id="ARBA00022448"/>
    </source>
</evidence>
<dbReference type="Pfam" id="PF01297">
    <property type="entry name" value="ZnuA"/>
    <property type="match status" value="1"/>
</dbReference>
<evidence type="ECO:0000313" key="7">
    <source>
        <dbReference type="Proteomes" id="UP000561011"/>
    </source>
</evidence>
<reference evidence="6 7" key="1">
    <citation type="submission" date="2020-07" db="EMBL/GenBank/DDBJ databases">
        <title>MOT database genomes.</title>
        <authorList>
            <person name="Joseph S."/>
            <person name="Aduse-Opoku J."/>
            <person name="Hashim A."/>
            <person name="Wade W."/>
            <person name="Curtis M."/>
        </authorList>
    </citation>
    <scope>NUCLEOTIDE SEQUENCE [LARGE SCALE GENOMIC DNA]</scope>
    <source>
        <strain evidence="6 7">DSM 100099</strain>
    </source>
</reference>
<dbReference type="InterPro" id="IPR006129">
    <property type="entry name" value="AdhesinB"/>
</dbReference>
<dbReference type="GO" id="GO:0030313">
    <property type="term" value="C:cell envelope"/>
    <property type="evidence" value="ECO:0007669"/>
    <property type="project" value="UniProtKB-SubCell"/>
</dbReference>
<keyword evidence="3" id="KW-0479">Metal-binding</keyword>
<dbReference type="GO" id="GO:0046872">
    <property type="term" value="F:metal ion binding"/>
    <property type="evidence" value="ECO:0007669"/>
    <property type="project" value="UniProtKB-KW"/>
</dbReference>
<dbReference type="InterPro" id="IPR006127">
    <property type="entry name" value="ZnuA-like"/>
</dbReference>
<keyword evidence="2 5" id="KW-0813">Transport</keyword>
<evidence type="ECO:0000313" key="6">
    <source>
        <dbReference type="EMBL" id="NYS94859.1"/>
    </source>
</evidence>
<evidence type="ECO:0000256" key="5">
    <source>
        <dbReference type="RuleBase" id="RU003512"/>
    </source>
</evidence>
<dbReference type="InterPro" id="IPR050492">
    <property type="entry name" value="Bact_metal-bind_prot9"/>
</dbReference>
<organism evidence="6 7">
    <name type="scientific">Sanguibacter inulinus</name>
    <dbReference type="NCBI Taxonomy" id="60922"/>
    <lineage>
        <taxon>Bacteria</taxon>
        <taxon>Bacillati</taxon>
        <taxon>Actinomycetota</taxon>
        <taxon>Actinomycetes</taxon>
        <taxon>Micrococcales</taxon>
        <taxon>Sanguibacteraceae</taxon>
        <taxon>Sanguibacter</taxon>
    </lineage>
</organism>
<protein>
    <submittedName>
        <fullName evidence="6">Zinc ABC transporter substrate-binding protein</fullName>
    </submittedName>
</protein>
<dbReference type="GO" id="GO:0030001">
    <property type="term" value="P:metal ion transport"/>
    <property type="evidence" value="ECO:0007669"/>
    <property type="project" value="InterPro"/>
</dbReference>
<dbReference type="Proteomes" id="UP000561011">
    <property type="component" value="Unassembled WGS sequence"/>
</dbReference>
<dbReference type="InterPro" id="IPR006128">
    <property type="entry name" value="Lipoprotein_PsaA-like"/>
</dbReference>
<dbReference type="EMBL" id="JACBYE010000046">
    <property type="protein sequence ID" value="NYS94859.1"/>
    <property type="molecule type" value="Genomic_DNA"/>
</dbReference>
<sequence length="350" mass="36573">MPNFSIRRPVDVVVRRPGRRPVVVVAATTLALLVSACTPTASVRDEAGDRLLVLTTFTVIADIAREVGGDHVHVESVTAVGAEIHGYEPTPSDLRRASDADLVLANGLGLEAWFDRFVAGLDVPTVTLSDGIEALPVVESVGVEGEAPPSDDLGAPNPHAWMSPAVGAHYAHAAAEAFAAQDPEHAEAYRANAERYAGELLAVGETLTAALAEIPAESRVLVTCEGAFSYLARDAGLDEVYLWPVNSEGQSSPRRMEAAISTVRDRQVPAVFCESTVSSDSQEQVARESGSTFAGVLYVDSLSEPDGPVPTYKDLLTHDVEVIIAGLTGATGAEPVNSSAAQPATAGAGR</sequence>
<dbReference type="Gene3D" id="3.40.50.1980">
    <property type="entry name" value="Nitrogenase molybdenum iron protein domain"/>
    <property type="match status" value="2"/>
</dbReference>
<comment type="subcellular location">
    <subcellularLocation>
        <location evidence="1">Cell envelope</location>
    </subcellularLocation>
</comment>
<dbReference type="PANTHER" id="PTHR42953">
    <property type="entry name" value="HIGH-AFFINITY ZINC UPTAKE SYSTEM PROTEIN ZNUA-RELATED"/>
    <property type="match status" value="1"/>
</dbReference>
<evidence type="ECO:0000256" key="1">
    <source>
        <dbReference type="ARBA" id="ARBA00004196"/>
    </source>
</evidence>
<proteinExistence type="inferred from homology"/>
<name>A0A853EWD4_9MICO</name>
<dbReference type="PRINTS" id="PR00690">
    <property type="entry name" value="ADHESNFAMILY"/>
</dbReference>
<keyword evidence="7" id="KW-1185">Reference proteome</keyword>
<dbReference type="PANTHER" id="PTHR42953:SF1">
    <property type="entry name" value="METAL-BINDING PROTEIN HI_0362-RELATED"/>
    <property type="match status" value="1"/>
</dbReference>
<comment type="caution">
    <text evidence="6">The sequence shown here is derived from an EMBL/GenBank/DDBJ whole genome shotgun (WGS) entry which is preliminary data.</text>
</comment>
<dbReference type="PRINTS" id="PR00691">
    <property type="entry name" value="ADHESINB"/>
</dbReference>
<evidence type="ECO:0000256" key="4">
    <source>
        <dbReference type="ARBA" id="ARBA00022729"/>
    </source>
</evidence>
<comment type="similarity">
    <text evidence="5">Belongs to the bacterial solute-binding protein 9 family.</text>
</comment>
<dbReference type="GO" id="GO:0007155">
    <property type="term" value="P:cell adhesion"/>
    <property type="evidence" value="ECO:0007669"/>
    <property type="project" value="InterPro"/>
</dbReference>
<evidence type="ECO:0000256" key="3">
    <source>
        <dbReference type="ARBA" id="ARBA00022723"/>
    </source>
</evidence>
<accession>A0A853EWD4</accession>